<keyword evidence="1" id="KW-0472">Membrane</keyword>
<keyword evidence="1" id="KW-0812">Transmembrane</keyword>
<accession>A0ABV4J405</accession>
<evidence type="ECO:0000313" key="3">
    <source>
        <dbReference type="Proteomes" id="UP001567537"/>
    </source>
</evidence>
<dbReference type="RefSeq" id="WP_371239606.1">
    <property type="nucleotide sequence ID" value="NZ_JAHWZY010000019.1"/>
</dbReference>
<keyword evidence="1" id="KW-1133">Transmembrane helix</keyword>
<feature type="transmembrane region" description="Helical" evidence="1">
    <location>
        <begin position="6"/>
        <end position="26"/>
    </location>
</feature>
<organism evidence="2 3">
    <name type="scientific">Streptomyces pimonensis</name>
    <dbReference type="NCBI Taxonomy" id="2860288"/>
    <lineage>
        <taxon>Bacteria</taxon>
        <taxon>Bacillati</taxon>
        <taxon>Actinomycetota</taxon>
        <taxon>Actinomycetes</taxon>
        <taxon>Kitasatosporales</taxon>
        <taxon>Streptomycetaceae</taxon>
        <taxon>Streptomyces</taxon>
    </lineage>
</organism>
<sequence>MIKRIAWTLVPLASAGLLAFAPFLYLHLTRRTRRDRGLLAGSITAVVAEVVMLALVGSDTIEGLPDFFGGVYITVLAVVAAILTWIEMRPGKEAAALPGRAYL</sequence>
<evidence type="ECO:0000256" key="1">
    <source>
        <dbReference type="SAM" id="Phobius"/>
    </source>
</evidence>
<feature type="transmembrane region" description="Helical" evidence="1">
    <location>
        <begin position="67"/>
        <end position="86"/>
    </location>
</feature>
<feature type="transmembrane region" description="Helical" evidence="1">
    <location>
        <begin position="38"/>
        <end position="55"/>
    </location>
</feature>
<evidence type="ECO:0000313" key="2">
    <source>
        <dbReference type="EMBL" id="MEZ3180747.1"/>
    </source>
</evidence>
<gene>
    <name evidence="2" type="ORF">KYY02_19265</name>
</gene>
<proteinExistence type="predicted"/>
<dbReference type="Proteomes" id="UP001567537">
    <property type="component" value="Unassembled WGS sequence"/>
</dbReference>
<dbReference type="EMBL" id="JAHWZY010000019">
    <property type="protein sequence ID" value="MEZ3180747.1"/>
    <property type="molecule type" value="Genomic_DNA"/>
</dbReference>
<keyword evidence="3" id="KW-1185">Reference proteome</keyword>
<reference evidence="2 3" key="1">
    <citation type="journal article" date="2021" name="Res Sq">
        <title>Streptomyces Pimoensis sp. nov., Isolated From the Taklimakan Desert in Xinjiang, China.</title>
        <authorList>
            <person name="Zhang P."/>
            <person name="Luo X."/>
            <person name="Luo X."/>
            <person name="Liu Z."/>
            <person name="Xia Z."/>
            <person name="Wan C."/>
            <person name="zhang L."/>
        </authorList>
    </citation>
    <scope>NUCLEOTIDE SEQUENCE [LARGE SCALE GENOMIC DNA]</scope>
    <source>
        <strain evidence="2 3">TRM75549</strain>
    </source>
</reference>
<name>A0ABV4J405_9ACTN</name>
<protein>
    <submittedName>
        <fullName evidence="2">Uncharacterized protein</fullName>
    </submittedName>
</protein>
<comment type="caution">
    <text evidence="2">The sequence shown here is derived from an EMBL/GenBank/DDBJ whole genome shotgun (WGS) entry which is preliminary data.</text>
</comment>